<reference evidence="3" key="1">
    <citation type="journal article" date="2019" name="Int. J. Syst. Evol. Microbiol.">
        <title>The Global Catalogue of Microorganisms (GCM) 10K type strain sequencing project: providing services to taxonomists for standard genome sequencing and annotation.</title>
        <authorList>
            <consortium name="The Broad Institute Genomics Platform"/>
            <consortium name="The Broad Institute Genome Sequencing Center for Infectious Disease"/>
            <person name="Wu L."/>
            <person name="Ma J."/>
        </authorList>
    </citation>
    <scope>NUCLEOTIDE SEQUENCE [LARGE SCALE GENOMIC DNA]</scope>
    <source>
        <strain evidence="3">NBRC 113072</strain>
    </source>
</reference>
<dbReference type="InterPro" id="IPR000073">
    <property type="entry name" value="AB_hydrolase_1"/>
</dbReference>
<protein>
    <submittedName>
        <fullName evidence="2">Hydrolase or acyltransferase of alpha/beta superfamily protein</fullName>
    </submittedName>
</protein>
<sequence length="284" mass="30491">MGVEELVETPDGRVLHTMVAGEGPDLVVLEAGLGFGGHYWAPVHERLARRVRVVAYDRAGLGDSSPDPHPRDLDRLEADLGVLLDAYPHRRLVLVGHSWGGPVVRLAAARRLDSARPITGVVLVDASDEHAPGYFARQAALGDAVQAATLPTLARVGLMRALIAVAARGLEPVHRRGLLDSSTTVAAARAAVEENRHVRPGLRALLDRPLPLPDVPVTVISGRRHGRLDAGLRRQLNRAHAVTAERHGGRLVFAERSGHLIPLSEPELIAREVLAMVEPAPEPA</sequence>
<dbReference type="GO" id="GO:0016787">
    <property type="term" value="F:hydrolase activity"/>
    <property type="evidence" value="ECO:0007669"/>
    <property type="project" value="UniProtKB-KW"/>
</dbReference>
<dbReference type="SUPFAM" id="SSF53474">
    <property type="entry name" value="alpha/beta-Hydrolases"/>
    <property type="match status" value="1"/>
</dbReference>
<gene>
    <name evidence="2" type="ORF">GCM10025883_01140</name>
</gene>
<dbReference type="InterPro" id="IPR050471">
    <property type="entry name" value="AB_hydrolase"/>
</dbReference>
<evidence type="ECO:0000313" key="3">
    <source>
        <dbReference type="Proteomes" id="UP001157126"/>
    </source>
</evidence>
<accession>A0ABQ6IMX8</accession>
<dbReference type="PANTHER" id="PTHR43433">
    <property type="entry name" value="HYDROLASE, ALPHA/BETA FOLD FAMILY PROTEIN"/>
    <property type="match status" value="1"/>
</dbReference>
<keyword evidence="2" id="KW-0378">Hydrolase</keyword>
<dbReference type="PANTHER" id="PTHR43433:SF1">
    <property type="entry name" value="BLL5160 PROTEIN"/>
    <property type="match status" value="1"/>
</dbReference>
<evidence type="ECO:0000313" key="2">
    <source>
        <dbReference type="EMBL" id="GMA38069.1"/>
    </source>
</evidence>
<dbReference type="InterPro" id="IPR029058">
    <property type="entry name" value="AB_hydrolase_fold"/>
</dbReference>
<name>A0ABQ6IMX8_9MICO</name>
<dbReference type="GO" id="GO:0016746">
    <property type="term" value="F:acyltransferase activity"/>
    <property type="evidence" value="ECO:0007669"/>
    <property type="project" value="UniProtKB-KW"/>
</dbReference>
<comment type="caution">
    <text evidence="2">The sequence shown here is derived from an EMBL/GenBank/DDBJ whole genome shotgun (WGS) entry which is preliminary data.</text>
</comment>
<keyword evidence="3" id="KW-1185">Reference proteome</keyword>
<feature type="domain" description="AB hydrolase-1" evidence="1">
    <location>
        <begin position="27"/>
        <end position="271"/>
    </location>
</feature>
<dbReference type="Gene3D" id="3.40.50.1820">
    <property type="entry name" value="alpha/beta hydrolase"/>
    <property type="match status" value="1"/>
</dbReference>
<evidence type="ECO:0000259" key="1">
    <source>
        <dbReference type="Pfam" id="PF12697"/>
    </source>
</evidence>
<keyword evidence="2" id="KW-0808">Transferase</keyword>
<organism evidence="2 3">
    <name type="scientific">Mobilicoccus caccae</name>
    <dbReference type="NCBI Taxonomy" id="1859295"/>
    <lineage>
        <taxon>Bacteria</taxon>
        <taxon>Bacillati</taxon>
        <taxon>Actinomycetota</taxon>
        <taxon>Actinomycetes</taxon>
        <taxon>Micrococcales</taxon>
        <taxon>Dermatophilaceae</taxon>
        <taxon>Mobilicoccus</taxon>
    </lineage>
</organism>
<keyword evidence="2" id="KW-0012">Acyltransferase</keyword>
<dbReference type="EMBL" id="BSUO01000001">
    <property type="protein sequence ID" value="GMA38069.1"/>
    <property type="molecule type" value="Genomic_DNA"/>
</dbReference>
<proteinExistence type="predicted"/>
<dbReference type="Pfam" id="PF12697">
    <property type="entry name" value="Abhydrolase_6"/>
    <property type="match status" value="1"/>
</dbReference>
<dbReference type="Proteomes" id="UP001157126">
    <property type="component" value="Unassembled WGS sequence"/>
</dbReference>